<proteinExistence type="predicted"/>
<dbReference type="STRING" id="1524460.IX84_28985"/>
<dbReference type="EMBL" id="JPOS01000092">
    <property type="protein sequence ID" value="KGE85128.1"/>
    <property type="molecule type" value="Genomic_DNA"/>
</dbReference>
<dbReference type="OrthoDB" id="797350at2"/>
<comment type="caution">
    <text evidence="1">The sequence shown here is derived from an EMBL/GenBank/DDBJ whole genome shotgun (WGS) entry which is preliminary data.</text>
</comment>
<sequence length="681" mass="80505">MNPSQINEEVICVLVFIENTDQIKVDYIEIEKGLEKQFKGLLSLFEKPKTTAKGIVQVIKKHKKLKILFERYDYCVSLNKPYQGFYSTVEEIESNYPSDFSKIDGLVKKEKAKQDEKERLLNQCKHRLQAYYLKKAYKKCARDKKILAYSHRRVGWSAPKYPLNDDFSIQLKTNFGYGSASYFYTKIKYKGLDIIPFSDWVNYRISKIYEIVQYSSKHRLNNESWQDAMEYIAKAYNLSVEHEALFVQNYIIKQGEEMIRGLRKILTNKEIKLKGYVFLNQERGYVDLKEDQHNLNEFRGEKISGALELIPYIQQFKHLIETEGYVEEIEACNIEVKPIIVEEQTNVRQVLERLNTEKDILDRRKRLLSIRLQEYQKSRASLKKAINGQNGIHDKVKLKEELNLQNSDFKKVKTELTEVAKEYRQKSLNINRHEKILENLVEYELKINDYFEEKREAEWSDLDDESNIGIDSLINSNKPFFKELVSLHYPFSKEELIKYWDNLIYGDAYYSTSLGDTDTTYQPSFGLCWNKNIDWDSWLSGKWVYFDPNDDINQNKEFPSDKLHIGFWNPFTGIMEGGAKSVPLDLGKEIKNTLHNTDKEEYFPYSGEGAFYYGTIYEKKHSRFLVKVKKTYDELSIPAVERMLKKDRMVILLNRSIWENTLQKYFTKEVLEELFMPESDS</sequence>
<name>A0A098RZW2_9BACT</name>
<dbReference type="RefSeq" id="WP_044229057.1">
    <property type="nucleotide sequence ID" value="NZ_JBKAGJ010000011.1"/>
</dbReference>
<evidence type="ECO:0000313" key="2">
    <source>
        <dbReference type="Proteomes" id="UP000029736"/>
    </source>
</evidence>
<gene>
    <name evidence="1" type="ORF">IX84_28985</name>
</gene>
<organism evidence="1 2">
    <name type="scientific">Phaeodactylibacter xiamenensis</name>
    <dbReference type="NCBI Taxonomy" id="1524460"/>
    <lineage>
        <taxon>Bacteria</taxon>
        <taxon>Pseudomonadati</taxon>
        <taxon>Bacteroidota</taxon>
        <taxon>Saprospiria</taxon>
        <taxon>Saprospirales</taxon>
        <taxon>Haliscomenobacteraceae</taxon>
        <taxon>Phaeodactylibacter</taxon>
    </lineage>
</organism>
<protein>
    <submittedName>
        <fullName evidence="1">Uncharacterized protein</fullName>
    </submittedName>
</protein>
<accession>A0A098RZW2</accession>
<dbReference type="AlphaFoldDB" id="A0A098RZW2"/>
<keyword evidence="2" id="KW-1185">Reference proteome</keyword>
<evidence type="ECO:0000313" key="1">
    <source>
        <dbReference type="EMBL" id="KGE85128.1"/>
    </source>
</evidence>
<reference evidence="1 2" key="1">
    <citation type="journal article" date="2014" name="Int. J. Syst. Evol. Microbiol.">
        <title>Phaeodactylibacter xiamenensis gen. nov., sp. nov., a member of the family Saprospiraceae isolated from the marine alga Phaeodactylum tricornutum.</title>
        <authorList>
            <person name="Chen Z.Jr."/>
            <person name="Lei X."/>
            <person name="Lai Q."/>
            <person name="Li Y."/>
            <person name="Zhang B."/>
            <person name="Zhang J."/>
            <person name="Zhang H."/>
            <person name="Yang L."/>
            <person name="Zheng W."/>
            <person name="Tian Y."/>
            <person name="Yu Z."/>
            <person name="Xu H.Jr."/>
            <person name="Zheng T."/>
        </authorList>
    </citation>
    <scope>NUCLEOTIDE SEQUENCE [LARGE SCALE GENOMIC DNA]</scope>
    <source>
        <strain evidence="1 2">KD52</strain>
    </source>
</reference>
<dbReference type="Proteomes" id="UP000029736">
    <property type="component" value="Unassembled WGS sequence"/>
</dbReference>